<dbReference type="InterPro" id="IPR016036">
    <property type="entry name" value="Malonyl_transacylase_ACP-bd"/>
</dbReference>
<evidence type="ECO:0000256" key="4">
    <source>
        <dbReference type="ARBA" id="ARBA00023315"/>
    </source>
</evidence>
<evidence type="ECO:0000256" key="6">
    <source>
        <dbReference type="PIRNR" id="PIRNR000446"/>
    </source>
</evidence>
<comment type="catalytic activity">
    <reaction evidence="5 6">
        <text>holo-[ACP] + malonyl-CoA = malonyl-[ACP] + CoA</text>
        <dbReference type="Rhea" id="RHEA:41792"/>
        <dbReference type="Rhea" id="RHEA-COMP:9623"/>
        <dbReference type="Rhea" id="RHEA-COMP:9685"/>
        <dbReference type="ChEBI" id="CHEBI:57287"/>
        <dbReference type="ChEBI" id="CHEBI:57384"/>
        <dbReference type="ChEBI" id="CHEBI:64479"/>
        <dbReference type="ChEBI" id="CHEBI:78449"/>
        <dbReference type="EC" id="2.3.1.39"/>
    </reaction>
</comment>
<dbReference type="InterPro" id="IPR016035">
    <property type="entry name" value="Acyl_Trfase/lysoPLipase"/>
</dbReference>
<dbReference type="PANTHER" id="PTHR42681:SF1">
    <property type="entry name" value="MALONYL-COA-ACYL CARRIER PROTEIN TRANSACYLASE, MITOCHONDRIAL"/>
    <property type="match status" value="1"/>
</dbReference>
<dbReference type="InterPro" id="IPR024925">
    <property type="entry name" value="Malonyl_CoA-ACP_transAc"/>
</dbReference>
<evidence type="ECO:0000256" key="5">
    <source>
        <dbReference type="ARBA" id="ARBA00048462"/>
    </source>
</evidence>
<proteinExistence type="inferred from homology"/>
<evidence type="ECO:0000313" key="9">
    <source>
        <dbReference type="EMBL" id="QEK38075.1"/>
    </source>
</evidence>
<evidence type="ECO:0000256" key="7">
    <source>
        <dbReference type="PIRSR" id="PIRSR000446-1"/>
    </source>
</evidence>
<dbReference type="SMART" id="SM00827">
    <property type="entry name" value="PKS_AT"/>
    <property type="match status" value="1"/>
</dbReference>
<dbReference type="PANTHER" id="PTHR42681">
    <property type="entry name" value="MALONYL-COA-ACYL CARRIER PROTEIN TRANSACYLASE, MITOCHONDRIAL"/>
    <property type="match status" value="1"/>
</dbReference>
<dbReference type="InterPro" id="IPR014043">
    <property type="entry name" value="Acyl_transferase_dom"/>
</dbReference>
<comment type="similarity">
    <text evidence="6">Belongs to the fabD family.</text>
</comment>
<dbReference type="OrthoDB" id="9808564at2"/>
<dbReference type="EMBL" id="CP043315">
    <property type="protein sequence ID" value="QEK38075.1"/>
    <property type="molecule type" value="Genomic_DNA"/>
</dbReference>
<gene>
    <name evidence="9" type="ORF">FZC35_01655</name>
</gene>
<dbReference type="RefSeq" id="WP_148980922.1">
    <property type="nucleotide sequence ID" value="NZ_CP043315.1"/>
</dbReference>
<evidence type="ECO:0000259" key="8">
    <source>
        <dbReference type="SMART" id="SM00827"/>
    </source>
</evidence>
<feature type="active site" evidence="7">
    <location>
        <position position="191"/>
    </location>
</feature>
<dbReference type="KEGG" id="cip:FZC35_01655"/>
<dbReference type="Gene3D" id="3.40.366.10">
    <property type="entry name" value="Malonyl-Coenzyme A Acyl Carrier Protein, domain 2"/>
    <property type="match status" value="1"/>
</dbReference>
<accession>A0A5C0UDG0</accession>
<dbReference type="InterPro" id="IPR050858">
    <property type="entry name" value="Mal-CoA-ACP_Trans/PKS_FabD"/>
</dbReference>
<dbReference type="GO" id="GO:0006633">
    <property type="term" value="P:fatty acid biosynthetic process"/>
    <property type="evidence" value="ECO:0007669"/>
    <property type="project" value="TreeGrafter"/>
</dbReference>
<evidence type="ECO:0000256" key="1">
    <source>
        <dbReference type="ARBA" id="ARBA00013258"/>
    </source>
</evidence>
<evidence type="ECO:0000256" key="2">
    <source>
        <dbReference type="ARBA" id="ARBA00018953"/>
    </source>
</evidence>
<evidence type="ECO:0000256" key="3">
    <source>
        <dbReference type="ARBA" id="ARBA00022679"/>
    </source>
</evidence>
<name>A0A5C0UDG0_9PROT</name>
<keyword evidence="3 6" id="KW-0808">Transferase</keyword>
<protein>
    <recommendedName>
        <fullName evidence="2 6">Malonyl CoA-acyl carrier protein transacylase</fullName>
        <ecNumber evidence="1 6">2.3.1.39</ecNumber>
    </recommendedName>
</protein>
<feature type="domain" description="Malonyl-CoA:ACP transacylase (MAT)" evidence="8">
    <location>
        <begin position="7"/>
        <end position="290"/>
    </location>
</feature>
<feature type="active site" evidence="7">
    <location>
        <position position="85"/>
    </location>
</feature>
<dbReference type="EC" id="2.3.1.39" evidence="1 6"/>
<dbReference type="InterPro" id="IPR001227">
    <property type="entry name" value="Ac_transferase_dom_sf"/>
</dbReference>
<dbReference type="Proteomes" id="UP000325155">
    <property type="component" value="Chromosome"/>
</dbReference>
<sequence>MTKYSIVFPGQGAQKQGMGMDLLEISKEIFDRANNIYPDFQSILQKTDQELSNTLYSQPALYVVSCAIWLAMKDSVGPAYLAGHSVGEYAACYAAGCFSFEDGLRLIKLRSELMAKCSGIMFACIANFEDVANFAKNINDSTGLVCEVSNHNLDSQIIISCDERLKNQINQSYKEFGIKRCIQLKVSGGFHSSLVESVQKELAKEIEKINFNDPKIAVISNKTGEASLDGSEIKNNLIDHVTHGVKWKKSMDCMKDNGVEMLVEMGCGNVLSKLAEKSNMKSMTIGSIDDILCAKKEFLNV</sequence>
<dbReference type="GO" id="GO:0004314">
    <property type="term" value="F:[acyl-carrier-protein] S-malonyltransferase activity"/>
    <property type="evidence" value="ECO:0007669"/>
    <property type="project" value="UniProtKB-EC"/>
</dbReference>
<dbReference type="AlphaFoldDB" id="A0A5C0UDG0"/>
<evidence type="ECO:0000313" key="10">
    <source>
        <dbReference type="Proteomes" id="UP000325155"/>
    </source>
</evidence>
<keyword evidence="10" id="KW-1185">Reference proteome</keyword>
<keyword evidence="4 6" id="KW-0012">Acyltransferase</keyword>
<reference evidence="9 10" key="1">
    <citation type="submission" date="2019-08" db="EMBL/GenBank/DDBJ databases">
        <title>Highly reduced genomes of protist endosymbionts show evolutionary convergence.</title>
        <authorList>
            <person name="George E."/>
            <person name="Husnik F."/>
            <person name="Tashyreva D."/>
            <person name="Prokopchuk G."/>
            <person name="Horak A."/>
            <person name="Kwong W.K."/>
            <person name="Lukes J."/>
            <person name="Keeling P.J."/>
        </authorList>
    </citation>
    <scope>NUCLEOTIDE SEQUENCE [LARGE SCALE GENOMIC DNA]</scope>
    <source>
        <strain evidence="9">1605</strain>
    </source>
</reference>
<dbReference type="PIRSF" id="PIRSF000446">
    <property type="entry name" value="Mct"/>
    <property type="match status" value="1"/>
</dbReference>
<dbReference type="SUPFAM" id="SSF52151">
    <property type="entry name" value="FabD/lysophospholipase-like"/>
    <property type="match status" value="1"/>
</dbReference>
<organism evidence="9 10">
    <name type="scientific">Candidatus Cytomitobacter indipagum</name>
    <dbReference type="NCBI Taxonomy" id="2601575"/>
    <lineage>
        <taxon>Bacteria</taxon>
        <taxon>Pseudomonadati</taxon>
        <taxon>Pseudomonadota</taxon>
        <taxon>Alphaproteobacteria</taxon>
        <taxon>Holosporales</taxon>
        <taxon>Holosporaceae</taxon>
        <taxon>Candidatus Cytomitobacter</taxon>
    </lineage>
</organism>
<dbReference type="Pfam" id="PF00698">
    <property type="entry name" value="Acyl_transf_1"/>
    <property type="match status" value="1"/>
</dbReference>
<dbReference type="SUPFAM" id="SSF55048">
    <property type="entry name" value="Probable ACP-binding domain of malonyl-CoA ACP transacylase"/>
    <property type="match status" value="1"/>
</dbReference>
<dbReference type="Gene3D" id="3.30.70.250">
    <property type="entry name" value="Malonyl-CoA ACP transacylase, ACP-binding"/>
    <property type="match status" value="1"/>
</dbReference>